<dbReference type="AlphaFoldDB" id="A0A9P1L774"/>
<reference evidence="3" key="1">
    <citation type="submission" date="2015-01" db="EMBL/GenBank/DDBJ databases">
        <authorList>
            <person name="Aslett A.Martin."/>
            <person name="De Silva Nishadi"/>
        </authorList>
    </citation>
    <scope>NUCLEOTIDE SEQUENCE [LARGE SCALE GENOMIC DNA]</scope>
    <source>
        <strain evidence="3">UMC4404</strain>
    </source>
</reference>
<proteinExistence type="predicted"/>
<evidence type="ECO:0008006" key="4">
    <source>
        <dbReference type="Google" id="ProtNLM"/>
    </source>
</evidence>
<protein>
    <recommendedName>
        <fullName evidence="4">Lipoprotein</fullName>
    </recommendedName>
</protein>
<evidence type="ECO:0000313" key="2">
    <source>
        <dbReference type="EMBL" id="CEO35912.1"/>
    </source>
</evidence>
<feature type="region of interest" description="Disordered" evidence="1">
    <location>
        <begin position="25"/>
        <end position="50"/>
    </location>
</feature>
<sequence length="285" mass="31556">MKNLKNIIIGICILSSIVVTGCSSNSKESSKENDTQEQQYAEPEEAKLNDKEKKAVKSICDTIKEFAEGKITRSEMIDKVKKEGEATKKDGSRFKTYFEIPANIENDDFKTAINKMVTLADMLNGKPVLKMDELKITEEKKEASNKSNKKYEYSCPVCGGDCPEESECTTYAPGTCAACGKSGVLNEDLVSWTNNQGEYMTTHKGQCTEIMKEEDRAHTVQTFHCEQCGRAVQATSAEWTGICEYCQLNNEALSNTNGEVNHTCPKCGGYLSIYGKCADCGYGYE</sequence>
<dbReference type="Proteomes" id="UP000049685">
    <property type="component" value="Unassembled WGS sequence"/>
</dbReference>
<dbReference type="EMBL" id="CDNY01000028">
    <property type="protein sequence ID" value="CEO35912.1"/>
    <property type="molecule type" value="Genomic_DNA"/>
</dbReference>
<organism evidence="2 3">
    <name type="scientific">Paraclostridium sordellii</name>
    <name type="common">Clostridium sordellii</name>
    <dbReference type="NCBI Taxonomy" id="1505"/>
    <lineage>
        <taxon>Bacteria</taxon>
        <taxon>Bacillati</taxon>
        <taxon>Bacillota</taxon>
        <taxon>Clostridia</taxon>
        <taxon>Peptostreptococcales</taxon>
        <taxon>Peptostreptococcaceae</taxon>
        <taxon>Paraclostridium</taxon>
    </lineage>
</organism>
<accession>A0A9P1L774</accession>
<dbReference type="RefSeq" id="WP_057559357.1">
    <property type="nucleotide sequence ID" value="NZ_CDNY01000028.1"/>
</dbReference>
<name>A0A9P1L774_PARSO</name>
<evidence type="ECO:0000256" key="1">
    <source>
        <dbReference type="SAM" id="MobiDB-lite"/>
    </source>
</evidence>
<comment type="caution">
    <text evidence="2">The sequence shown here is derived from an EMBL/GenBank/DDBJ whole genome shotgun (WGS) entry which is preliminary data.</text>
</comment>
<gene>
    <name evidence="2" type="ORF">UMC4404_28941</name>
</gene>
<evidence type="ECO:0000313" key="3">
    <source>
        <dbReference type="Proteomes" id="UP000049685"/>
    </source>
</evidence>
<dbReference type="PROSITE" id="PS51257">
    <property type="entry name" value="PROKAR_LIPOPROTEIN"/>
    <property type="match status" value="1"/>
</dbReference>